<evidence type="ECO:0000259" key="14">
    <source>
        <dbReference type="Pfam" id="PF07715"/>
    </source>
</evidence>
<proteinExistence type="inferred from homology"/>
<protein>
    <submittedName>
        <fullName evidence="15">Vitamin B12 transporter BtuB</fullName>
    </submittedName>
</protein>
<dbReference type="InterPro" id="IPR037066">
    <property type="entry name" value="Plug_dom_sf"/>
</dbReference>
<dbReference type="InterPro" id="IPR000531">
    <property type="entry name" value="Beta-barrel_TonB"/>
</dbReference>
<evidence type="ECO:0000256" key="12">
    <source>
        <dbReference type="SAM" id="SignalP"/>
    </source>
</evidence>
<evidence type="ECO:0000256" key="1">
    <source>
        <dbReference type="ARBA" id="ARBA00004571"/>
    </source>
</evidence>
<feature type="chain" id="PRO_5002597347" evidence="12">
    <location>
        <begin position="29"/>
        <end position="765"/>
    </location>
</feature>
<evidence type="ECO:0000256" key="4">
    <source>
        <dbReference type="ARBA" id="ARBA00022452"/>
    </source>
</evidence>
<organism evidence="15 16">
    <name type="scientific">Variovorax paradoxus</name>
    <dbReference type="NCBI Taxonomy" id="34073"/>
    <lineage>
        <taxon>Bacteria</taxon>
        <taxon>Pseudomonadati</taxon>
        <taxon>Pseudomonadota</taxon>
        <taxon>Betaproteobacteria</taxon>
        <taxon>Burkholderiales</taxon>
        <taxon>Comamonadaceae</taxon>
        <taxon>Variovorax</taxon>
    </lineage>
</organism>
<evidence type="ECO:0000256" key="3">
    <source>
        <dbReference type="ARBA" id="ARBA00022448"/>
    </source>
</evidence>
<comment type="subcellular location">
    <subcellularLocation>
        <location evidence="1 10">Cell outer membrane</location>
        <topology evidence="1 10">Multi-pass membrane protein</topology>
    </subcellularLocation>
</comment>
<evidence type="ECO:0000256" key="10">
    <source>
        <dbReference type="PROSITE-ProRule" id="PRU01360"/>
    </source>
</evidence>
<comment type="caution">
    <text evidence="15">The sequence shown here is derived from an EMBL/GenBank/DDBJ whole genome shotgun (WGS) entry which is preliminary data.</text>
</comment>
<dbReference type="Proteomes" id="UP000035170">
    <property type="component" value="Unassembled WGS sequence"/>
</dbReference>
<evidence type="ECO:0000256" key="2">
    <source>
        <dbReference type="ARBA" id="ARBA00009810"/>
    </source>
</evidence>
<evidence type="ECO:0000256" key="8">
    <source>
        <dbReference type="ARBA" id="ARBA00023170"/>
    </source>
</evidence>
<dbReference type="PROSITE" id="PS52016">
    <property type="entry name" value="TONB_DEPENDENT_REC_3"/>
    <property type="match status" value="1"/>
</dbReference>
<evidence type="ECO:0000256" key="5">
    <source>
        <dbReference type="ARBA" id="ARBA00022692"/>
    </source>
</evidence>
<dbReference type="InterPro" id="IPR036942">
    <property type="entry name" value="Beta-barrel_TonB_sf"/>
</dbReference>
<dbReference type="RefSeq" id="WP_047782869.1">
    <property type="nucleotide sequence ID" value="NZ_JZWI01000001.1"/>
</dbReference>
<dbReference type="EMBL" id="JZWI01000001">
    <property type="protein sequence ID" value="KLN58711.1"/>
    <property type="molecule type" value="Genomic_DNA"/>
</dbReference>
<keyword evidence="5 10" id="KW-0812">Transmembrane</keyword>
<dbReference type="CDD" id="cd01347">
    <property type="entry name" value="ligand_gated_channel"/>
    <property type="match status" value="1"/>
</dbReference>
<feature type="domain" description="TonB-dependent receptor plug" evidence="14">
    <location>
        <begin position="57"/>
        <end position="170"/>
    </location>
</feature>
<keyword evidence="8" id="KW-0675">Receptor</keyword>
<evidence type="ECO:0000256" key="7">
    <source>
        <dbReference type="ARBA" id="ARBA00023136"/>
    </source>
</evidence>
<keyword evidence="4 10" id="KW-1134">Transmembrane beta strand</keyword>
<dbReference type="AlphaFoldDB" id="A0A0H2M973"/>
<keyword evidence="9 10" id="KW-0998">Cell outer membrane</keyword>
<sequence>MRRPNTPTTRRLIGLAVAAAACPLTGQAQETAAAQAGSLPAVEVVGTTPVPGIEVPKDQIPSNVQTADDLHLRRAQSLNLPDFMSTQLPSVNVNEIQGNPFQVDVNYRGFSASPVLGTPQGLSVYQDGVRINEPFGDVVNWDLIPKAAISSITLLPGSNPLFGLNTLGGALSLQTKRGDTHPGTELELQAGSFGRVSTELTHGRKLAEGGHLFLALGGLNEDGWRNYSPSRVRQLFAKVGQDSGRLSWDLSFTHGDNRMVGNGLLPESMLMQNRKQVYTRPDRTDNRMSMLTLNASYRLSDVQTISMTAYTRRSRYSTLNGDLNDDFNPPDNEATGVENRTYTRQRSEGVALQSTYTAGIHQLTFGASVDRARTHFRQTESEGLLDSTRAVVPQEEAEVDALLAGKSRTASIYFSDLVSLRPNLQLSLSGRYNDTRVSTRDDGRTLLGLSTQLDGEGRYKKLNPAIGLTWQATPRLTAYAGWSQGSRAPSPIELGCSDPANACVLPNALQSDPPLKQVVSQTFETGLRGTLESGMRWNASVFRTVNKDDLLFVSSGLSRGYFSNFGRTLRQGVELGLSQQTDRLDWSLSYSYLRARYDSPACLVAEANSSAETSPACTGEGEIAVRRGDRLPGLPAHSLKFNVDWRVTPDWTLGAQYRVYSRQTVRGNENGLHTPDGADFSGSGRIGGYALLDLTTRWKLGRNLELFAKVANVFNRRYATAGQLGRNGFDASGAVAAPDAWRNAQFVAPGAPRAVWIGMRVQLGV</sequence>
<dbReference type="InterPro" id="IPR012910">
    <property type="entry name" value="Plug_dom"/>
</dbReference>
<feature type="domain" description="TonB-dependent receptor-like beta-barrel" evidence="13">
    <location>
        <begin position="262"/>
        <end position="713"/>
    </location>
</feature>
<dbReference type="PANTHER" id="PTHR30069:SF39">
    <property type="entry name" value="BLL6183 PROTEIN"/>
    <property type="match status" value="1"/>
</dbReference>
<gene>
    <name evidence="15" type="primary">btuB</name>
    <name evidence="15" type="ORF">VPARA_00730</name>
</gene>
<evidence type="ECO:0000259" key="13">
    <source>
        <dbReference type="Pfam" id="PF00593"/>
    </source>
</evidence>
<comment type="similarity">
    <text evidence="2 10 11">Belongs to the TonB-dependent receptor family.</text>
</comment>
<evidence type="ECO:0000256" key="11">
    <source>
        <dbReference type="RuleBase" id="RU003357"/>
    </source>
</evidence>
<dbReference type="GO" id="GO:0044718">
    <property type="term" value="P:siderophore transmembrane transport"/>
    <property type="evidence" value="ECO:0007669"/>
    <property type="project" value="TreeGrafter"/>
</dbReference>
<dbReference type="PATRIC" id="fig|34073.19.peg.70"/>
<dbReference type="Pfam" id="PF00593">
    <property type="entry name" value="TonB_dep_Rec_b-barrel"/>
    <property type="match status" value="1"/>
</dbReference>
<evidence type="ECO:0000256" key="6">
    <source>
        <dbReference type="ARBA" id="ARBA00023077"/>
    </source>
</evidence>
<dbReference type="Gene3D" id="2.40.170.20">
    <property type="entry name" value="TonB-dependent receptor, beta-barrel domain"/>
    <property type="match status" value="1"/>
</dbReference>
<dbReference type="Gene3D" id="2.170.130.10">
    <property type="entry name" value="TonB-dependent receptor, plug domain"/>
    <property type="match status" value="1"/>
</dbReference>
<dbReference type="GO" id="GO:0009279">
    <property type="term" value="C:cell outer membrane"/>
    <property type="evidence" value="ECO:0007669"/>
    <property type="project" value="UniProtKB-SubCell"/>
</dbReference>
<dbReference type="Pfam" id="PF07715">
    <property type="entry name" value="Plug"/>
    <property type="match status" value="1"/>
</dbReference>
<dbReference type="InterPro" id="IPR039426">
    <property type="entry name" value="TonB-dep_rcpt-like"/>
</dbReference>
<keyword evidence="16" id="KW-1185">Reference proteome</keyword>
<feature type="signal peptide" evidence="12">
    <location>
        <begin position="1"/>
        <end position="28"/>
    </location>
</feature>
<reference evidence="15 16" key="1">
    <citation type="submission" date="2015-03" db="EMBL/GenBank/DDBJ databases">
        <title>Genome sequence of Variovorax paradoxus TBEA6.</title>
        <authorList>
            <person name="Poehlein A."/>
            <person name="Schuldes J."/>
            <person name="Wuebbeler J.H."/>
            <person name="Hiessl S."/>
            <person name="Steinbuechel A."/>
            <person name="Daniel R."/>
        </authorList>
    </citation>
    <scope>NUCLEOTIDE SEQUENCE [LARGE SCALE GENOMIC DNA]</scope>
    <source>
        <strain evidence="15 16">TBEA6</strain>
    </source>
</reference>
<accession>A0A0H2M973</accession>
<evidence type="ECO:0000256" key="9">
    <source>
        <dbReference type="ARBA" id="ARBA00023237"/>
    </source>
</evidence>
<keyword evidence="3 10" id="KW-0813">Transport</keyword>
<keyword evidence="7 10" id="KW-0472">Membrane</keyword>
<name>A0A0H2M973_VARPD</name>
<dbReference type="PROSITE" id="PS51257">
    <property type="entry name" value="PROKAR_LIPOPROTEIN"/>
    <property type="match status" value="1"/>
</dbReference>
<dbReference type="PANTHER" id="PTHR30069">
    <property type="entry name" value="TONB-DEPENDENT OUTER MEMBRANE RECEPTOR"/>
    <property type="match status" value="1"/>
</dbReference>
<dbReference type="SUPFAM" id="SSF56935">
    <property type="entry name" value="Porins"/>
    <property type="match status" value="1"/>
</dbReference>
<dbReference type="GO" id="GO:0015344">
    <property type="term" value="F:siderophore uptake transmembrane transporter activity"/>
    <property type="evidence" value="ECO:0007669"/>
    <property type="project" value="TreeGrafter"/>
</dbReference>
<keyword evidence="6 11" id="KW-0798">TonB box</keyword>
<keyword evidence="12" id="KW-0732">Signal</keyword>
<evidence type="ECO:0000313" key="15">
    <source>
        <dbReference type="EMBL" id="KLN58711.1"/>
    </source>
</evidence>
<evidence type="ECO:0000313" key="16">
    <source>
        <dbReference type="Proteomes" id="UP000035170"/>
    </source>
</evidence>